<dbReference type="InterPro" id="IPR023614">
    <property type="entry name" value="Porin_dom_sf"/>
</dbReference>
<dbReference type="SUPFAM" id="SSF56935">
    <property type="entry name" value="Porins"/>
    <property type="match status" value="1"/>
</dbReference>
<gene>
    <name evidence="2" type="ORF">FGF68_03185</name>
</gene>
<evidence type="ECO:0000256" key="1">
    <source>
        <dbReference type="SAM" id="SignalP"/>
    </source>
</evidence>
<dbReference type="AlphaFoldDB" id="A0A5C4S385"/>
<dbReference type="Gene3D" id="2.40.160.10">
    <property type="entry name" value="Porin"/>
    <property type="match status" value="1"/>
</dbReference>
<reference evidence="2 3" key="1">
    <citation type="submission" date="2019-05" db="EMBL/GenBank/DDBJ databases">
        <title>Draft Whole-Genome sequence of the green sulfur bacterium Prosthecochloris vibrioformis DSM 260.</title>
        <authorList>
            <person name="Meyer T.E."/>
            <person name="Kyndt J.A."/>
        </authorList>
    </citation>
    <scope>NUCLEOTIDE SEQUENCE [LARGE SCALE GENOMIC DNA]</scope>
    <source>
        <strain evidence="2 3">DSM 260</strain>
    </source>
</reference>
<dbReference type="NCBIfam" id="NF033652">
    <property type="entry name" value="LbtU_sider_porin"/>
    <property type="match status" value="1"/>
</dbReference>
<evidence type="ECO:0000313" key="3">
    <source>
        <dbReference type="Proteomes" id="UP000309544"/>
    </source>
</evidence>
<name>A0A5C4S385_PROVB</name>
<feature type="chain" id="PRO_5023032956" evidence="1">
    <location>
        <begin position="23"/>
        <end position="321"/>
    </location>
</feature>
<dbReference type="RefSeq" id="WP_139626249.1">
    <property type="nucleotide sequence ID" value="NZ_VDCI01000002.1"/>
</dbReference>
<feature type="signal peptide" evidence="1">
    <location>
        <begin position="1"/>
        <end position="22"/>
    </location>
</feature>
<protein>
    <submittedName>
        <fullName evidence="2">DUF481 domain-containing protein</fullName>
    </submittedName>
</protein>
<organism evidence="2 3">
    <name type="scientific">Prosthecochloris vibrioformis</name>
    <name type="common">Chlorobium vibrioforme</name>
    <dbReference type="NCBI Taxonomy" id="1098"/>
    <lineage>
        <taxon>Bacteria</taxon>
        <taxon>Pseudomonadati</taxon>
        <taxon>Chlorobiota</taxon>
        <taxon>Chlorobiia</taxon>
        <taxon>Chlorobiales</taxon>
        <taxon>Chlorobiaceae</taxon>
        <taxon>Prosthecochloris</taxon>
    </lineage>
</organism>
<dbReference type="EMBL" id="VDCI01000002">
    <property type="protein sequence ID" value="TNJ37241.1"/>
    <property type="molecule type" value="Genomic_DNA"/>
</dbReference>
<sequence>MKRHSLPILLSFLTIPALQAQAEQKLTDRLSLTGLVETEAAYSDTEGESSSDITLATLELGLEAQINDWISAQLLLLYEEDGTDGIEVDEAFVTLTPEGLPLFVDMGRYTQPFGAFPSAMISDPLTLELGETKQQAGVNLGYADETFLASLSVYKGDVQKTGKDEVNTLVAMTSFNGEEGDFRWDIGASWTNNIGDSDTLQEDDKETSDLVGGWSTYLATGMGEFCLMAEYLGATEEFEDGSNTGKKPAAWNTELAWDMPSPLSVAVRIGGADDYEVERHYGGTVAWELAEGATVGLEYLRIGKVDDTDTDQVTMQLAAEF</sequence>
<accession>A0A5C4S385</accession>
<evidence type="ECO:0000313" key="2">
    <source>
        <dbReference type="EMBL" id="TNJ37241.1"/>
    </source>
</evidence>
<keyword evidence="3" id="KW-1185">Reference proteome</keyword>
<comment type="caution">
    <text evidence="2">The sequence shown here is derived from an EMBL/GenBank/DDBJ whole genome shotgun (WGS) entry which is preliminary data.</text>
</comment>
<dbReference type="Proteomes" id="UP000309544">
    <property type="component" value="Unassembled WGS sequence"/>
</dbReference>
<proteinExistence type="predicted"/>
<keyword evidence="1" id="KW-0732">Signal</keyword>